<dbReference type="GO" id="GO:0003677">
    <property type="term" value="F:DNA binding"/>
    <property type="evidence" value="ECO:0007669"/>
    <property type="project" value="InterPro"/>
</dbReference>
<accession>A0A2U2MYR1</accession>
<dbReference type="InterPro" id="IPR011979">
    <property type="entry name" value="Antitox_Xre"/>
</dbReference>
<dbReference type="Pfam" id="PF20432">
    <property type="entry name" value="Xre-like-HTH"/>
    <property type="match status" value="1"/>
</dbReference>
<dbReference type="EMBL" id="QFFI01000026">
    <property type="protein sequence ID" value="PWG61854.1"/>
    <property type="molecule type" value="Genomic_DNA"/>
</dbReference>
<dbReference type="RefSeq" id="WP_109679586.1">
    <property type="nucleotide sequence ID" value="NZ_CP086615.1"/>
</dbReference>
<organism evidence="3 4">
    <name type="scientific">Sediminicurvatus halobius</name>
    <dbReference type="NCBI Taxonomy" id="2182432"/>
    <lineage>
        <taxon>Bacteria</taxon>
        <taxon>Pseudomonadati</taxon>
        <taxon>Pseudomonadota</taxon>
        <taxon>Gammaproteobacteria</taxon>
        <taxon>Chromatiales</taxon>
        <taxon>Ectothiorhodospiraceae</taxon>
        <taxon>Sediminicurvatus</taxon>
    </lineage>
</organism>
<evidence type="ECO:0000313" key="4">
    <source>
        <dbReference type="Proteomes" id="UP000245474"/>
    </source>
</evidence>
<feature type="domain" description="Antitoxin Xre/MbcA/ParS-like toxin-binding" evidence="1">
    <location>
        <begin position="84"/>
        <end position="133"/>
    </location>
</feature>
<dbReference type="Pfam" id="PF09722">
    <property type="entry name" value="Xre_MbcA_ParS_C"/>
    <property type="match status" value="1"/>
</dbReference>
<dbReference type="Proteomes" id="UP000245474">
    <property type="component" value="Unassembled WGS sequence"/>
</dbReference>
<dbReference type="InterPro" id="IPR024467">
    <property type="entry name" value="Xre/MbcA/ParS-like_toxin-bd"/>
</dbReference>
<reference evidence="3 4" key="1">
    <citation type="submission" date="2018-05" db="EMBL/GenBank/DDBJ databases">
        <title>Spiribacter halobius sp. nov., a moderately halophilic bacterium isolated from marine solar saltern.</title>
        <authorList>
            <person name="Zheng W.-S."/>
            <person name="Lu D.-C."/>
            <person name="Du Z.-J."/>
        </authorList>
    </citation>
    <scope>NUCLEOTIDE SEQUENCE [LARGE SCALE GENOMIC DNA]</scope>
    <source>
        <strain evidence="3 4">E85</strain>
    </source>
</reference>
<dbReference type="NCBIfam" id="TIGR02293">
    <property type="entry name" value="TAS_TIGR02293"/>
    <property type="match status" value="1"/>
</dbReference>
<dbReference type="AlphaFoldDB" id="A0A2U2MYR1"/>
<sequence>MAHPGPTLGFQLGNDGLKTIETIRKGVPVEMVDALIEQGVVSRKQVYDLVAPRRTLTHRRSRGEPLTTEESERLFRVNRIVQHAIETFGNADKARAYLNKPMRRFEGRSCVDMLDTNLGAELVQELLTRIDHGIPG</sequence>
<evidence type="ECO:0000313" key="3">
    <source>
        <dbReference type="EMBL" id="PWG61854.1"/>
    </source>
</evidence>
<name>A0A2U2MYR1_9GAMM</name>
<protein>
    <submittedName>
        <fullName evidence="3">Uncharacterized protein</fullName>
    </submittedName>
</protein>
<comment type="caution">
    <text evidence="3">The sequence shown here is derived from an EMBL/GenBank/DDBJ whole genome shotgun (WGS) entry which is preliminary data.</text>
</comment>
<dbReference type="InterPro" id="IPR046847">
    <property type="entry name" value="Xre-like_HTH"/>
</dbReference>
<proteinExistence type="predicted"/>
<gene>
    <name evidence="3" type="ORF">DEM34_14705</name>
</gene>
<feature type="domain" description="Antitoxin Xre-like helix-turn-helix" evidence="2">
    <location>
        <begin position="20"/>
        <end position="79"/>
    </location>
</feature>
<evidence type="ECO:0000259" key="1">
    <source>
        <dbReference type="Pfam" id="PF09722"/>
    </source>
</evidence>
<evidence type="ECO:0000259" key="2">
    <source>
        <dbReference type="Pfam" id="PF20432"/>
    </source>
</evidence>
<dbReference type="OrthoDB" id="6166782at2"/>
<keyword evidence="4" id="KW-1185">Reference proteome</keyword>